<reference evidence="2" key="1">
    <citation type="submission" date="2016-10" db="EMBL/GenBank/DDBJ databases">
        <authorList>
            <person name="Benchimol M."/>
            <person name="Almeida L.G."/>
            <person name="Vasconcelos A.T."/>
            <person name="Perreira-Neves A."/>
            <person name="Rosa I.A."/>
            <person name="Tasca T."/>
            <person name="Bogo M.R."/>
            <person name="de Souza W."/>
        </authorList>
    </citation>
    <scope>NUCLEOTIDE SEQUENCE [LARGE SCALE GENOMIC DNA]</scope>
    <source>
        <strain evidence="2">K</strain>
    </source>
</reference>
<accession>A0A1J4K8H3</accession>
<sequence>MQTFGDLIKDFTPSTYEEFRVANILSLENTTKEQLHLYHLSSNTYLLSKVLFLGNLFKPLGCEVYYTTHPTLGSKSSSNHITVGYGGHACYNLSVIHLMYLNRMLNQTCLYKVIYGLTFAFHIFEELEIPFESIPPTDIYFDDKFELKYVSSDNFFFEHFLFERVSSAFGSEYFHNKKFTCGDLKQANYGIFAMLIEFLFSHKEFPRCSNENIFNDYLSYVSEEYQKILKMCVNEDIKSRPTFKTILEILNDEVYYDISNLDVINDYKTRLNSLKLIGKNDPNFCRLKEHFILHDRVMFNFQGKGTDDDFFDFPLVYKIKKESSELQAEIERLKEENEKLRIENENYRKTVVRLRGKKKY</sequence>
<dbReference type="Proteomes" id="UP000179807">
    <property type="component" value="Unassembled WGS sequence"/>
</dbReference>
<dbReference type="RefSeq" id="XP_068359102.1">
    <property type="nucleotide sequence ID" value="XM_068504749.1"/>
</dbReference>
<dbReference type="CDD" id="cd14686">
    <property type="entry name" value="bZIP"/>
    <property type="match status" value="1"/>
</dbReference>
<protein>
    <recommendedName>
        <fullName evidence="4">Protein kinase domain-containing protein</fullName>
    </recommendedName>
</protein>
<dbReference type="InterPro" id="IPR011009">
    <property type="entry name" value="Kinase-like_dom_sf"/>
</dbReference>
<dbReference type="SUPFAM" id="SSF56112">
    <property type="entry name" value="Protein kinase-like (PK-like)"/>
    <property type="match status" value="1"/>
</dbReference>
<proteinExistence type="predicted"/>
<evidence type="ECO:0000313" key="3">
    <source>
        <dbReference type="Proteomes" id="UP000179807"/>
    </source>
</evidence>
<dbReference type="VEuPathDB" id="TrichDB:TRFO_26113"/>
<evidence type="ECO:0000256" key="1">
    <source>
        <dbReference type="SAM" id="Coils"/>
    </source>
</evidence>
<comment type="caution">
    <text evidence="2">The sequence shown here is derived from an EMBL/GenBank/DDBJ whole genome shotgun (WGS) entry which is preliminary data.</text>
</comment>
<organism evidence="2 3">
    <name type="scientific">Tritrichomonas foetus</name>
    <dbReference type="NCBI Taxonomy" id="1144522"/>
    <lineage>
        <taxon>Eukaryota</taxon>
        <taxon>Metamonada</taxon>
        <taxon>Parabasalia</taxon>
        <taxon>Tritrichomonadida</taxon>
        <taxon>Tritrichomonadidae</taxon>
        <taxon>Tritrichomonas</taxon>
    </lineage>
</organism>
<name>A0A1J4K8H3_9EUKA</name>
<evidence type="ECO:0000313" key="2">
    <source>
        <dbReference type="EMBL" id="OHT05966.1"/>
    </source>
</evidence>
<dbReference type="EMBL" id="MLAK01000740">
    <property type="protein sequence ID" value="OHT05966.1"/>
    <property type="molecule type" value="Genomic_DNA"/>
</dbReference>
<dbReference type="AlphaFoldDB" id="A0A1J4K8H3"/>
<keyword evidence="3" id="KW-1185">Reference proteome</keyword>
<feature type="coiled-coil region" evidence="1">
    <location>
        <begin position="316"/>
        <end position="357"/>
    </location>
</feature>
<gene>
    <name evidence="2" type="ORF">TRFO_26113</name>
</gene>
<evidence type="ECO:0008006" key="4">
    <source>
        <dbReference type="Google" id="ProtNLM"/>
    </source>
</evidence>
<keyword evidence="1" id="KW-0175">Coiled coil</keyword>
<dbReference type="GeneID" id="94839453"/>